<dbReference type="AlphaFoldDB" id="A0A286RGA2"/>
<evidence type="ECO:0000313" key="1">
    <source>
        <dbReference type="EMBL" id="ASV74986.1"/>
    </source>
</evidence>
<dbReference type="Proteomes" id="UP000215086">
    <property type="component" value="Chromosome"/>
</dbReference>
<evidence type="ECO:0000313" key="2">
    <source>
        <dbReference type="Proteomes" id="UP000215086"/>
    </source>
</evidence>
<keyword evidence="2" id="KW-1185">Reference proteome</keyword>
<proteinExistence type="predicted"/>
<dbReference type="KEGG" id="ttf:THTE_2384"/>
<protein>
    <submittedName>
        <fullName evidence="1">Uncharacterized protein</fullName>
    </submittedName>
</protein>
<sequence>MKSLPTVATTAWGAINQEKGTLRDMFVTLWGDGELAISAVNAPENRFLPFFQGGGQLADTVWLLGRWGPGLLRGLRNVVKFPSNIPLFRALVRLERPIERGGHPGNWCPG</sequence>
<name>A0A286RGA2_9BACT</name>
<organism evidence="1 2">
    <name type="scientific">Thermogutta terrifontis</name>
    <dbReference type="NCBI Taxonomy" id="1331910"/>
    <lineage>
        <taxon>Bacteria</taxon>
        <taxon>Pseudomonadati</taxon>
        <taxon>Planctomycetota</taxon>
        <taxon>Planctomycetia</taxon>
        <taxon>Pirellulales</taxon>
        <taxon>Thermoguttaceae</taxon>
        <taxon>Thermogutta</taxon>
    </lineage>
</organism>
<reference evidence="1 2" key="1">
    <citation type="journal article" name="Front. Microbiol.">
        <title>Sugar Metabolism of the First Thermophilic Planctomycete Thermogutta terrifontis: Comparative Genomic and Transcriptomic Approaches.</title>
        <authorList>
            <person name="Elcheninov A.G."/>
            <person name="Menzel P."/>
            <person name="Gudbergsdottir S.R."/>
            <person name="Slesarev A.I."/>
            <person name="Kadnikov V.V."/>
            <person name="Krogh A."/>
            <person name="Bonch-Osmolovskaya E.A."/>
            <person name="Peng X."/>
            <person name="Kublanov I.V."/>
        </authorList>
    </citation>
    <scope>NUCLEOTIDE SEQUENCE [LARGE SCALE GENOMIC DNA]</scope>
    <source>
        <strain evidence="1 2">R1</strain>
    </source>
</reference>
<dbReference type="EMBL" id="CP018477">
    <property type="protein sequence ID" value="ASV74986.1"/>
    <property type="molecule type" value="Genomic_DNA"/>
</dbReference>
<accession>A0A286RGA2</accession>
<gene>
    <name evidence="1" type="ORF">THTE_2384</name>
</gene>